<sequence>MEEAADSRRRQLHFHNGTPVSFPSLGGSAAAPQTLDHNHSDNIHQLPGLQRPEHLIIRPYQPEIEKDSNPDPLSFAFSPASSTPTPLLSGSAKYRECLRNHAASVGGNVTDGCCEFMPSGDAGTLEALKCAACECHRNFHRKEYEDGHGSRTHTPRLLLPPPHARFTVVSPTPVNMAYGGGGTDQSSSEDVDGATPVAPKPEHVRLSPTVPGFMTKKRNRTKFTKEQKERMWEFAEKLGWRIQRPYDEEVDSFCESIGVRRQVFKVWMHNNKNNSNSSSANNSDKMIGYELAARIQQLPGTDPEPVHVAGHNAGEAASPGAGHNRAS</sequence>
<comment type="caution">
    <text evidence="1">The sequence shown here is derived from an EMBL/GenBank/DDBJ whole genome shotgun (WGS) entry which is preliminary data.</text>
</comment>
<dbReference type="EMBL" id="CM042889">
    <property type="protein sequence ID" value="KAI4321596.1"/>
    <property type="molecule type" value="Genomic_DNA"/>
</dbReference>
<name>A0ACB9MDD5_9MYRT</name>
<gene>
    <name evidence="1" type="ORF">MLD38_034960</name>
</gene>
<organism evidence="1 2">
    <name type="scientific">Melastoma candidum</name>
    <dbReference type="NCBI Taxonomy" id="119954"/>
    <lineage>
        <taxon>Eukaryota</taxon>
        <taxon>Viridiplantae</taxon>
        <taxon>Streptophyta</taxon>
        <taxon>Embryophyta</taxon>
        <taxon>Tracheophyta</taxon>
        <taxon>Spermatophyta</taxon>
        <taxon>Magnoliopsida</taxon>
        <taxon>eudicotyledons</taxon>
        <taxon>Gunneridae</taxon>
        <taxon>Pentapetalae</taxon>
        <taxon>rosids</taxon>
        <taxon>malvids</taxon>
        <taxon>Myrtales</taxon>
        <taxon>Melastomataceae</taxon>
        <taxon>Melastomatoideae</taxon>
        <taxon>Melastomateae</taxon>
        <taxon>Melastoma</taxon>
    </lineage>
</organism>
<dbReference type="Proteomes" id="UP001057402">
    <property type="component" value="Chromosome 10"/>
</dbReference>
<protein>
    <submittedName>
        <fullName evidence="1">Uncharacterized protein</fullName>
    </submittedName>
</protein>
<evidence type="ECO:0000313" key="2">
    <source>
        <dbReference type="Proteomes" id="UP001057402"/>
    </source>
</evidence>
<evidence type="ECO:0000313" key="1">
    <source>
        <dbReference type="EMBL" id="KAI4321596.1"/>
    </source>
</evidence>
<reference evidence="2" key="1">
    <citation type="journal article" date="2023" name="Front. Plant Sci.">
        <title>Chromosomal-level genome assembly of Melastoma candidum provides insights into trichome evolution.</title>
        <authorList>
            <person name="Zhong Y."/>
            <person name="Wu W."/>
            <person name="Sun C."/>
            <person name="Zou P."/>
            <person name="Liu Y."/>
            <person name="Dai S."/>
            <person name="Zhou R."/>
        </authorList>
    </citation>
    <scope>NUCLEOTIDE SEQUENCE [LARGE SCALE GENOMIC DNA]</scope>
</reference>
<accession>A0ACB9MDD5</accession>
<keyword evidence="2" id="KW-1185">Reference proteome</keyword>
<proteinExistence type="predicted"/>